<dbReference type="InterPro" id="IPR011446">
    <property type="entry name" value="BBP7"/>
</dbReference>
<dbReference type="EMBL" id="CP036298">
    <property type="protein sequence ID" value="QDV24443.1"/>
    <property type="molecule type" value="Genomic_DNA"/>
</dbReference>
<feature type="compositionally biased region" description="Low complexity" evidence="1">
    <location>
        <begin position="39"/>
        <end position="48"/>
    </location>
</feature>
<evidence type="ECO:0000256" key="2">
    <source>
        <dbReference type="SAM" id="SignalP"/>
    </source>
</evidence>
<feature type="chain" id="PRO_5021967518" description="Outer membrane protein transport protein (OMPP1/FadL/TodX)" evidence="2">
    <location>
        <begin position="21"/>
        <end position="453"/>
    </location>
</feature>
<evidence type="ECO:0000256" key="1">
    <source>
        <dbReference type="SAM" id="MobiDB-lite"/>
    </source>
</evidence>
<protein>
    <recommendedName>
        <fullName evidence="5">Outer membrane protein transport protein (OMPP1/FadL/TodX)</fullName>
    </recommendedName>
</protein>
<feature type="signal peptide" evidence="2">
    <location>
        <begin position="1"/>
        <end position="20"/>
    </location>
</feature>
<sequence length="453" mass="47835" precursor="true">MKIRNLVLSLTLAGLGLNQAAAQGTYPSAPPAGRHVGDGVRSVGDSSSYAASTPDVRPTEFRTTTPTGGYIDNETIVDMKMLAPTASHGTGANHYTQSASNSSSLGWFSTEALLWFGEKNRSPAMLTTAGTGVQAIAGANGVNTLFGGNDGSDRGLQPGYRVSWGMYLDDCEKVAVAGRVYGLFTTSSSEAANSDATTSIGLPVYNSATNNNDAFQVAFFDGGVNGRITGNASVESELQMFGSDSSLHLLLGRANDHRADLLVGYTYNRLKDSLGVGYTSTNNFTGDAIPDGTIFQGSDLFESTNEFHGGHIGVLSSVTRSKLSLSTLAKISFGNMHQTRRSSGSRTEEFNSVVTPTADGFYSPSSYGSSRDEFAFIPELGIKLGYAVRDNLDFTVGYTFMFWSSVAMAGDQVGGAFDPASVTAGGVITRPPASDVSDSFWMQGIDLGLNWRF</sequence>
<evidence type="ECO:0000313" key="3">
    <source>
        <dbReference type="EMBL" id="QDV24443.1"/>
    </source>
</evidence>
<feature type="region of interest" description="Disordered" evidence="1">
    <location>
        <begin position="26"/>
        <end position="69"/>
    </location>
</feature>
<evidence type="ECO:0000313" key="4">
    <source>
        <dbReference type="Proteomes" id="UP000318017"/>
    </source>
</evidence>
<dbReference type="RefSeq" id="WP_145078103.1">
    <property type="nucleotide sequence ID" value="NZ_CP036298.1"/>
</dbReference>
<dbReference type="OrthoDB" id="8212403at2"/>
<accession>A0A518G783</accession>
<reference evidence="3 4" key="1">
    <citation type="submission" date="2019-02" db="EMBL/GenBank/DDBJ databases">
        <title>Deep-cultivation of Planctomycetes and their phenomic and genomic characterization uncovers novel biology.</title>
        <authorList>
            <person name="Wiegand S."/>
            <person name="Jogler M."/>
            <person name="Boedeker C."/>
            <person name="Pinto D."/>
            <person name="Vollmers J."/>
            <person name="Rivas-Marin E."/>
            <person name="Kohn T."/>
            <person name="Peeters S.H."/>
            <person name="Heuer A."/>
            <person name="Rast P."/>
            <person name="Oberbeckmann S."/>
            <person name="Bunk B."/>
            <person name="Jeske O."/>
            <person name="Meyerdierks A."/>
            <person name="Storesund J.E."/>
            <person name="Kallscheuer N."/>
            <person name="Luecker S."/>
            <person name="Lage O.M."/>
            <person name="Pohl T."/>
            <person name="Merkel B.J."/>
            <person name="Hornburger P."/>
            <person name="Mueller R.-W."/>
            <person name="Bruemmer F."/>
            <person name="Labrenz M."/>
            <person name="Spormann A.M."/>
            <person name="Op den Camp H."/>
            <person name="Overmann J."/>
            <person name="Amann R."/>
            <person name="Jetten M.S.M."/>
            <person name="Mascher T."/>
            <person name="Medema M.H."/>
            <person name="Devos D.P."/>
            <person name="Kaster A.-K."/>
            <person name="Ovreas L."/>
            <person name="Rohde M."/>
            <person name="Galperin M.Y."/>
            <person name="Jogler C."/>
        </authorList>
    </citation>
    <scope>NUCLEOTIDE SEQUENCE [LARGE SCALE GENOMIC DNA]</scope>
    <source>
        <strain evidence="3 4">Q31a</strain>
    </source>
</reference>
<evidence type="ECO:0008006" key="5">
    <source>
        <dbReference type="Google" id="ProtNLM"/>
    </source>
</evidence>
<dbReference type="KEGG" id="ahel:Q31a_27610"/>
<gene>
    <name evidence="3" type="ORF">Q31a_27610</name>
</gene>
<proteinExistence type="predicted"/>
<name>A0A518G783_9BACT</name>
<dbReference type="AlphaFoldDB" id="A0A518G783"/>
<keyword evidence="2" id="KW-0732">Signal</keyword>
<keyword evidence="4" id="KW-1185">Reference proteome</keyword>
<dbReference type="Proteomes" id="UP000318017">
    <property type="component" value="Chromosome"/>
</dbReference>
<dbReference type="Pfam" id="PF07585">
    <property type="entry name" value="BBP7"/>
    <property type="match status" value="1"/>
</dbReference>
<organism evidence="3 4">
    <name type="scientific">Aureliella helgolandensis</name>
    <dbReference type="NCBI Taxonomy" id="2527968"/>
    <lineage>
        <taxon>Bacteria</taxon>
        <taxon>Pseudomonadati</taxon>
        <taxon>Planctomycetota</taxon>
        <taxon>Planctomycetia</taxon>
        <taxon>Pirellulales</taxon>
        <taxon>Pirellulaceae</taxon>
        <taxon>Aureliella</taxon>
    </lineage>
</organism>